<proteinExistence type="predicted"/>
<feature type="transmembrane region" description="Helical" evidence="6">
    <location>
        <begin position="42"/>
        <end position="69"/>
    </location>
</feature>
<evidence type="ECO:0000259" key="7">
    <source>
        <dbReference type="PROSITE" id="PS50850"/>
    </source>
</evidence>
<evidence type="ECO:0000256" key="3">
    <source>
        <dbReference type="ARBA" id="ARBA00022692"/>
    </source>
</evidence>
<keyword evidence="4 6" id="KW-1133">Transmembrane helix</keyword>
<evidence type="ECO:0000256" key="6">
    <source>
        <dbReference type="SAM" id="Phobius"/>
    </source>
</evidence>
<sequence length="458" mass="50677">MNTITGVWRQRLGYGVSDFSCNLIWQMITLYLMFFYTDVMGLALVQVSVLFLVTRIVDGITDIIMGVIIDKTNTRWGKSRPYFLLGAIPFGLLAILAFYVPDIGPVGKIVYAYLTYIGLSTAYTMVNVPMASILPSLTSDEHERTNLATVRIIFSFIGATAVSAITLPLVNALGNGSQAQGFFWTMVIFAIIATLFFFVTFKNVEEKVKLRQEKVTVKQAFSSLKGNTPWLIFAVNIVFMWGSHFFMQGALIYYFTYNVERPELASVVASIGAFVPIIGTFATPFISKKMYKRTWFMIASTINLIGIIIMLIANVNIAGLIMGAVIAALGFGARQSIYFSMQADPVDYGEWKTGISAAGLMMALNGFIGKVALAVAGALSGLFLSWGNYVPNQTQTSSALFAIKMNYLIIPACMVVISMIIMCFYNLDKIYSKIRAEINARNIEKEETIENSKMVKNA</sequence>
<dbReference type="Gene3D" id="1.20.1250.20">
    <property type="entry name" value="MFS general substrate transporter like domains"/>
    <property type="match status" value="2"/>
</dbReference>
<dbReference type="AlphaFoldDB" id="A0A179SLL9"/>
<dbReference type="InterPro" id="IPR036259">
    <property type="entry name" value="MFS_trans_sf"/>
</dbReference>
<comment type="caution">
    <text evidence="8">The sequence shown here is derived from an EMBL/GenBank/DDBJ whole genome shotgun (WGS) entry which is preliminary data.</text>
</comment>
<name>A0A179SLL9_9BACI</name>
<dbReference type="PANTHER" id="PTHR11328:SF24">
    <property type="entry name" value="MAJOR FACILITATOR SUPERFAMILY (MFS) PROFILE DOMAIN-CONTAINING PROTEIN"/>
    <property type="match status" value="1"/>
</dbReference>
<keyword evidence="8" id="KW-0762">Sugar transport</keyword>
<accession>A0A179SLL9</accession>
<reference evidence="9" key="1">
    <citation type="submission" date="2016-04" db="EMBL/GenBank/DDBJ databases">
        <authorList>
            <person name="Lyu Z."/>
            <person name="Lyu W."/>
        </authorList>
    </citation>
    <scope>NUCLEOTIDE SEQUENCE [LARGE SCALE GENOMIC DNA]</scope>
    <source>
        <strain evidence="9">C44</strain>
    </source>
</reference>
<dbReference type="GO" id="GO:0006814">
    <property type="term" value="P:sodium ion transport"/>
    <property type="evidence" value="ECO:0007669"/>
    <property type="project" value="InterPro"/>
</dbReference>
<feature type="transmembrane region" description="Helical" evidence="6">
    <location>
        <begin position="319"/>
        <end position="339"/>
    </location>
</feature>
<dbReference type="GO" id="GO:0005886">
    <property type="term" value="C:plasma membrane"/>
    <property type="evidence" value="ECO:0007669"/>
    <property type="project" value="UniProtKB-SubCell"/>
</dbReference>
<feature type="transmembrane region" description="Helical" evidence="6">
    <location>
        <begin position="113"/>
        <end position="137"/>
    </location>
</feature>
<dbReference type="OrthoDB" id="9764596at2"/>
<dbReference type="GO" id="GO:0015293">
    <property type="term" value="F:symporter activity"/>
    <property type="evidence" value="ECO:0007669"/>
    <property type="project" value="InterPro"/>
</dbReference>
<evidence type="ECO:0000313" key="8">
    <source>
        <dbReference type="EMBL" id="OAS82587.1"/>
    </source>
</evidence>
<dbReference type="GO" id="GO:0008643">
    <property type="term" value="P:carbohydrate transport"/>
    <property type="evidence" value="ECO:0007669"/>
    <property type="project" value="InterPro"/>
</dbReference>
<dbReference type="CDD" id="cd17332">
    <property type="entry name" value="MFS_MelB_like"/>
    <property type="match status" value="1"/>
</dbReference>
<feature type="transmembrane region" description="Helical" evidence="6">
    <location>
        <begin position="267"/>
        <end position="287"/>
    </location>
</feature>
<comment type="subcellular location">
    <subcellularLocation>
        <location evidence="1">Cell membrane</location>
        <topology evidence="1">Multi-pass membrane protein</topology>
    </subcellularLocation>
</comment>
<evidence type="ECO:0000256" key="2">
    <source>
        <dbReference type="ARBA" id="ARBA00022448"/>
    </source>
</evidence>
<dbReference type="InterPro" id="IPR039672">
    <property type="entry name" value="MFS_2"/>
</dbReference>
<dbReference type="EMBL" id="LWSG01000045">
    <property type="protein sequence ID" value="OAS82587.1"/>
    <property type="molecule type" value="Genomic_DNA"/>
</dbReference>
<keyword evidence="3 6" id="KW-0812">Transmembrane</keyword>
<feature type="transmembrane region" description="Helical" evidence="6">
    <location>
        <begin position="12"/>
        <end position="36"/>
    </location>
</feature>
<protein>
    <submittedName>
        <fullName evidence="8">Sugar transporter</fullName>
    </submittedName>
</protein>
<evidence type="ECO:0000256" key="5">
    <source>
        <dbReference type="ARBA" id="ARBA00023136"/>
    </source>
</evidence>
<gene>
    <name evidence="8" type="ORF">A6K24_13180</name>
</gene>
<evidence type="ECO:0000256" key="4">
    <source>
        <dbReference type="ARBA" id="ARBA00022989"/>
    </source>
</evidence>
<feature type="transmembrane region" description="Helical" evidence="6">
    <location>
        <begin position="407"/>
        <end position="427"/>
    </location>
</feature>
<keyword evidence="5 6" id="KW-0472">Membrane</keyword>
<dbReference type="InterPro" id="IPR001927">
    <property type="entry name" value="Na/Gal_symport"/>
</dbReference>
<evidence type="ECO:0000256" key="1">
    <source>
        <dbReference type="ARBA" id="ARBA00004651"/>
    </source>
</evidence>
<feature type="transmembrane region" description="Helical" evidence="6">
    <location>
        <begin position="294"/>
        <end position="313"/>
    </location>
</feature>
<organism evidence="8 9">
    <name type="scientific">Metabacillus litoralis</name>
    <dbReference type="NCBI Taxonomy" id="152268"/>
    <lineage>
        <taxon>Bacteria</taxon>
        <taxon>Bacillati</taxon>
        <taxon>Bacillota</taxon>
        <taxon>Bacilli</taxon>
        <taxon>Bacillales</taxon>
        <taxon>Bacillaceae</taxon>
        <taxon>Metabacillus</taxon>
    </lineage>
</organism>
<dbReference type="PROSITE" id="PS50850">
    <property type="entry name" value="MFS"/>
    <property type="match status" value="1"/>
</dbReference>
<keyword evidence="2" id="KW-0813">Transport</keyword>
<dbReference type="RefSeq" id="WP_066340220.1">
    <property type="nucleotide sequence ID" value="NZ_LWSG01000045.1"/>
</dbReference>
<feature type="transmembrane region" description="Helical" evidence="6">
    <location>
        <begin position="149"/>
        <end position="170"/>
    </location>
</feature>
<dbReference type="Proteomes" id="UP000078534">
    <property type="component" value="Unassembled WGS sequence"/>
</dbReference>
<dbReference type="InterPro" id="IPR020846">
    <property type="entry name" value="MFS_dom"/>
</dbReference>
<evidence type="ECO:0000313" key="9">
    <source>
        <dbReference type="Proteomes" id="UP000078534"/>
    </source>
</evidence>
<feature type="transmembrane region" description="Helical" evidence="6">
    <location>
        <begin position="230"/>
        <end position="255"/>
    </location>
</feature>
<feature type="transmembrane region" description="Helical" evidence="6">
    <location>
        <begin position="182"/>
        <end position="201"/>
    </location>
</feature>
<dbReference type="NCBIfam" id="TIGR00792">
    <property type="entry name" value="gph"/>
    <property type="match status" value="1"/>
</dbReference>
<feature type="transmembrane region" description="Helical" evidence="6">
    <location>
        <begin position="81"/>
        <end position="101"/>
    </location>
</feature>
<dbReference type="Pfam" id="PF13347">
    <property type="entry name" value="MFS_2"/>
    <property type="match status" value="1"/>
</dbReference>
<feature type="domain" description="Major facilitator superfamily (MFS) profile" evidence="7">
    <location>
        <begin position="1"/>
        <end position="430"/>
    </location>
</feature>
<dbReference type="STRING" id="152268.A6K24_13180"/>
<keyword evidence="9" id="KW-1185">Reference proteome</keyword>
<dbReference type="SUPFAM" id="SSF103473">
    <property type="entry name" value="MFS general substrate transporter"/>
    <property type="match status" value="1"/>
</dbReference>
<dbReference type="PANTHER" id="PTHR11328">
    <property type="entry name" value="MAJOR FACILITATOR SUPERFAMILY DOMAIN-CONTAINING PROTEIN"/>
    <property type="match status" value="1"/>
</dbReference>
<feature type="transmembrane region" description="Helical" evidence="6">
    <location>
        <begin position="360"/>
        <end position="387"/>
    </location>
</feature>